<evidence type="ECO:0000313" key="3">
    <source>
        <dbReference type="EMBL" id="MFL0194351.1"/>
    </source>
</evidence>
<gene>
    <name evidence="3" type="ORF">ACJDU8_01990</name>
</gene>
<dbReference type="PANTHER" id="PTHR46558">
    <property type="entry name" value="TRACRIPTIONAL REGULATORY PROTEIN-RELATED-RELATED"/>
    <property type="match status" value="1"/>
</dbReference>
<evidence type="ECO:0000313" key="4">
    <source>
        <dbReference type="Proteomes" id="UP001623660"/>
    </source>
</evidence>
<comment type="caution">
    <text evidence="3">The sequence shown here is derived from an EMBL/GenBank/DDBJ whole genome shotgun (WGS) entry which is preliminary data.</text>
</comment>
<dbReference type="PROSITE" id="PS50943">
    <property type="entry name" value="HTH_CROC1"/>
    <property type="match status" value="1"/>
</dbReference>
<reference evidence="3 4" key="1">
    <citation type="submission" date="2024-11" db="EMBL/GenBank/DDBJ databases">
        <authorList>
            <person name="Heng Y.C."/>
            <person name="Lim A.C.H."/>
            <person name="Lee J.K.Y."/>
            <person name="Kittelmann S."/>
        </authorList>
    </citation>
    <scope>NUCLEOTIDE SEQUENCE [LARGE SCALE GENOMIC DNA]</scope>
    <source>
        <strain evidence="3 4">WILCCON 0269</strain>
    </source>
</reference>
<evidence type="ECO:0000259" key="2">
    <source>
        <dbReference type="PROSITE" id="PS50943"/>
    </source>
</evidence>
<sequence length="108" mass="12389">MIDYEVIGSRIRQKRLEKKLTQERLAECLNISGEYMSKIENGRAQISLKRLAELSLVLKCPIEYLIAGSVMQAPDYKSNELTKLLECLSPKEKDVIFKITELITSLKK</sequence>
<keyword evidence="1" id="KW-0238">DNA-binding</keyword>
<accession>A0ABW8SF17</accession>
<dbReference type="EMBL" id="JBJHZX010000002">
    <property type="protein sequence ID" value="MFL0194351.1"/>
    <property type="molecule type" value="Genomic_DNA"/>
</dbReference>
<feature type="domain" description="HTH cro/C1-type" evidence="2">
    <location>
        <begin position="11"/>
        <end position="65"/>
    </location>
</feature>
<name>A0ABW8SF17_9CLOT</name>
<dbReference type="Gene3D" id="1.10.260.40">
    <property type="entry name" value="lambda repressor-like DNA-binding domains"/>
    <property type="match status" value="1"/>
</dbReference>
<dbReference type="InterPro" id="IPR001387">
    <property type="entry name" value="Cro/C1-type_HTH"/>
</dbReference>
<evidence type="ECO:0000256" key="1">
    <source>
        <dbReference type="ARBA" id="ARBA00023125"/>
    </source>
</evidence>
<dbReference type="Pfam" id="PF01381">
    <property type="entry name" value="HTH_3"/>
    <property type="match status" value="1"/>
</dbReference>
<dbReference type="CDD" id="cd00093">
    <property type="entry name" value="HTH_XRE"/>
    <property type="match status" value="1"/>
</dbReference>
<protein>
    <submittedName>
        <fullName evidence="3">Helix-turn-helix domain-containing protein</fullName>
    </submittedName>
</protein>
<proteinExistence type="predicted"/>
<dbReference type="SMART" id="SM00530">
    <property type="entry name" value="HTH_XRE"/>
    <property type="match status" value="1"/>
</dbReference>
<dbReference type="SUPFAM" id="SSF47413">
    <property type="entry name" value="lambda repressor-like DNA-binding domains"/>
    <property type="match status" value="1"/>
</dbReference>
<organism evidence="3 4">
    <name type="scientific">Candidatus Clostridium eludens</name>
    <dbReference type="NCBI Taxonomy" id="3381663"/>
    <lineage>
        <taxon>Bacteria</taxon>
        <taxon>Bacillati</taxon>
        <taxon>Bacillota</taxon>
        <taxon>Clostridia</taxon>
        <taxon>Eubacteriales</taxon>
        <taxon>Clostridiaceae</taxon>
        <taxon>Clostridium</taxon>
    </lineage>
</organism>
<dbReference type="InterPro" id="IPR010982">
    <property type="entry name" value="Lambda_DNA-bd_dom_sf"/>
</dbReference>
<dbReference type="PANTHER" id="PTHR46558:SF4">
    <property type="entry name" value="DNA-BIDING PHAGE PROTEIN"/>
    <property type="match status" value="1"/>
</dbReference>
<dbReference type="RefSeq" id="WP_406790470.1">
    <property type="nucleotide sequence ID" value="NZ_JBJHZX010000002.1"/>
</dbReference>
<dbReference type="Proteomes" id="UP001623660">
    <property type="component" value="Unassembled WGS sequence"/>
</dbReference>
<keyword evidence="4" id="KW-1185">Reference proteome</keyword>